<feature type="chain" id="PRO_5003489780" evidence="2">
    <location>
        <begin position="42"/>
        <end position="149"/>
    </location>
</feature>
<gene>
    <name evidence="3" type="ORF">GMO_19620</name>
</gene>
<dbReference type="EMBL" id="AGQV01000006">
    <property type="protein sequence ID" value="EHH67742.1"/>
    <property type="molecule type" value="Genomic_DNA"/>
</dbReference>
<keyword evidence="2" id="KW-0732">Signal</keyword>
<comment type="caution">
    <text evidence="3">The sequence shown here is derived from an EMBL/GenBank/DDBJ whole genome shotgun (WGS) entry which is preliminary data.</text>
</comment>
<dbReference type="Proteomes" id="UP000004949">
    <property type="component" value="Unassembled WGS sequence"/>
</dbReference>
<evidence type="ECO:0000313" key="3">
    <source>
        <dbReference type="EMBL" id="EHH67742.1"/>
    </source>
</evidence>
<dbReference type="STRING" id="1088869.GMO_19620"/>
<evidence type="ECO:0000313" key="4">
    <source>
        <dbReference type="Proteomes" id="UP000004949"/>
    </source>
</evidence>
<keyword evidence="4" id="KW-1185">Reference proteome</keyword>
<accession>G6XKE6</accession>
<proteinExistence type="predicted"/>
<protein>
    <submittedName>
        <fullName evidence="3">Uncharacterized protein</fullName>
    </submittedName>
</protein>
<feature type="compositionally biased region" description="Polar residues" evidence="1">
    <location>
        <begin position="73"/>
        <end position="84"/>
    </location>
</feature>
<feature type="compositionally biased region" description="Polar residues" evidence="1">
    <location>
        <begin position="99"/>
        <end position="122"/>
    </location>
</feature>
<organism evidence="3 4">
    <name type="scientific">Gluconobacter morbifer G707</name>
    <dbReference type="NCBI Taxonomy" id="1088869"/>
    <lineage>
        <taxon>Bacteria</taxon>
        <taxon>Pseudomonadati</taxon>
        <taxon>Pseudomonadota</taxon>
        <taxon>Alphaproteobacteria</taxon>
        <taxon>Acetobacterales</taxon>
        <taxon>Acetobacteraceae</taxon>
        <taxon>Gluconobacter</taxon>
    </lineage>
</organism>
<sequence length="149" mass="15825">MLTESHWENQFFHNKEGTVMSIHFKTSLLAASLLMVAPALAPQARAQAVSVPSNDQPQSAASAASKAAHSDIDQPNNRLPTNPHTVAEQPDQPPPTSPGHMQSTSQTGSVPSDQSNVKNVGTSHHRSGHKHRGMKHTSPDSTSSDGSPQ</sequence>
<feature type="compositionally biased region" description="Basic residues" evidence="1">
    <location>
        <begin position="123"/>
        <end position="135"/>
    </location>
</feature>
<evidence type="ECO:0000256" key="2">
    <source>
        <dbReference type="SAM" id="SignalP"/>
    </source>
</evidence>
<evidence type="ECO:0000256" key="1">
    <source>
        <dbReference type="SAM" id="MobiDB-lite"/>
    </source>
</evidence>
<feature type="signal peptide" evidence="2">
    <location>
        <begin position="1"/>
        <end position="41"/>
    </location>
</feature>
<feature type="region of interest" description="Disordered" evidence="1">
    <location>
        <begin position="43"/>
        <end position="149"/>
    </location>
</feature>
<reference evidence="3 4" key="1">
    <citation type="submission" date="2011-10" db="EMBL/GenBank/DDBJ databases">
        <title>Genome sequence of Gluconobacter morbifer G707, isolated from Drosophila gut.</title>
        <authorList>
            <person name="Lee W.-J."/>
            <person name="Kim E.-K."/>
        </authorList>
    </citation>
    <scope>NUCLEOTIDE SEQUENCE [LARGE SCALE GENOMIC DNA]</scope>
    <source>
        <strain evidence="3 4">G707</strain>
    </source>
</reference>
<dbReference type="AlphaFoldDB" id="G6XKE6"/>
<name>G6XKE6_9PROT</name>
<dbReference type="PATRIC" id="fig|1088869.3.peg.1956"/>
<feature type="compositionally biased region" description="Low complexity" evidence="1">
    <location>
        <begin position="139"/>
        <end position="149"/>
    </location>
</feature>